<dbReference type="Proteomes" id="UP000005408">
    <property type="component" value="Unassembled WGS sequence"/>
</dbReference>
<dbReference type="Gene3D" id="2.60.120.650">
    <property type="entry name" value="Cupin"/>
    <property type="match status" value="1"/>
</dbReference>
<feature type="signal peptide" evidence="1">
    <location>
        <begin position="1"/>
        <end position="22"/>
    </location>
</feature>
<accession>A0A8W8NN82</accession>
<dbReference type="InterPro" id="IPR003347">
    <property type="entry name" value="JmjC_dom"/>
</dbReference>
<name>A0A8W8NN82_MAGGI</name>
<dbReference type="EnsemblMetazoa" id="G6985.11">
    <property type="protein sequence ID" value="G6985.11:cds"/>
    <property type="gene ID" value="G6985"/>
</dbReference>
<dbReference type="SUPFAM" id="SSF51197">
    <property type="entry name" value="Clavaminate synthase-like"/>
    <property type="match status" value="1"/>
</dbReference>
<evidence type="ECO:0000313" key="4">
    <source>
        <dbReference type="Proteomes" id="UP000005408"/>
    </source>
</evidence>
<proteinExistence type="predicted"/>
<sequence>MALHVGTVTLAIVVALVPGCSSKVGFPKDQKMDVLFPPYIVPAGHGIPDGHLRPLGWQKRSSGRIRETPEMPSAHALYVKYIKNSKPVLIHDALQDVQAMEDWESDVYLKQQFGSLNVTVTIKRQALMQEPLHESHVMKFKKFLIDYRFEEWYLVTPIPKKMMTELPLPSCLRCGTFYDRLYEARLWMSSGGTASRLHSHEDHDLHCVLFGRKDFIIIDEKYRNNFNFVENYKNSGSGHSTMDVERVNMYKFPEVANTPWHHATLTSGDCILIPAGYIHQVRSYGRSLSFSILFSPSLEFDSSDCKKILSSNNEVKEEEGLTERTTLADAQYMWIDGDGHRVLSFDRMEPVLLRSTLLHLMRTKENFYLEQFEHFYNDAMKRLSKEMALHVGTVTLAIVVALVPGCSSKVGFPKDQKMDVLFPPYIVSGRTRYSGPVICGPIGPAAGSTTPEMPQCACPVREVYQEQQACANTRRLQMSRPWRTGRVTSNLKAAVREPDVTVTIKRQALMQEPLHESHVMKFKSS</sequence>
<dbReference type="Pfam" id="PF13621">
    <property type="entry name" value="Cupin_8"/>
    <property type="match status" value="1"/>
</dbReference>
<dbReference type="InterPro" id="IPR041667">
    <property type="entry name" value="Cupin_8"/>
</dbReference>
<reference evidence="3" key="1">
    <citation type="submission" date="2022-08" db="UniProtKB">
        <authorList>
            <consortium name="EnsemblMetazoa"/>
        </authorList>
    </citation>
    <scope>IDENTIFICATION</scope>
    <source>
        <strain evidence="3">05x7-T-G4-1.051#20</strain>
    </source>
</reference>
<keyword evidence="1" id="KW-0732">Signal</keyword>
<dbReference type="PANTHER" id="PTHR12461:SF53">
    <property type="entry name" value="JMJC DOMAIN-CONTAINING PROTEIN"/>
    <property type="match status" value="1"/>
</dbReference>
<evidence type="ECO:0000313" key="3">
    <source>
        <dbReference type="EnsemblMetazoa" id="G6985.11:cds"/>
    </source>
</evidence>
<feature type="chain" id="PRO_5036482935" description="JmjC domain-containing protein" evidence="1">
    <location>
        <begin position="23"/>
        <end position="525"/>
    </location>
</feature>
<dbReference type="PANTHER" id="PTHR12461">
    <property type="entry name" value="HYPOXIA-INDUCIBLE FACTOR 1 ALPHA INHIBITOR-RELATED"/>
    <property type="match status" value="1"/>
</dbReference>
<dbReference type="PROSITE" id="PS51184">
    <property type="entry name" value="JMJC"/>
    <property type="match status" value="1"/>
</dbReference>
<dbReference type="AlphaFoldDB" id="A0A8W8NN82"/>
<evidence type="ECO:0000259" key="2">
    <source>
        <dbReference type="PROSITE" id="PS51184"/>
    </source>
</evidence>
<evidence type="ECO:0000256" key="1">
    <source>
        <dbReference type="SAM" id="SignalP"/>
    </source>
</evidence>
<keyword evidence="4" id="KW-1185">Reference proteome</keyword>
<organism evidence="3 4">
    <name type="scientific">Magallana gigas</name>
    <name type="common">Pacific oyster</name>
    <name type="synonym">Crassostrea gigas</name>
    <dbReference type="NCBI Taxonomy" id="29159"/>
    <lineage>
        <taxon>Eukaryota</taxon>
        <taxon>Metazoa</taxon>
        <taxon>Spiralia</taxon>
        <taxon>Lophotrochozoa</taxon>
        <taxon>Mollusca</taxon>
        <taxon>Bivalvia</taxon>
        <taxon>Autobranchia</taxon>
        <taxon>Pteriomorphia</taxon>
        <taxon>Ostreida</taxon>
        <taxon>Ostreoidea</taxon>
        <taxon>Ostreidae</taxon>
        <taxon>Magallana</taxon>
    </lineage>
</organism>
<protein>
    <recommendedName>
        <fullName evidence="2">JmjC domain-containing protein</fullName>
    </recommendedName>
</protein>
<dbReference type="SMART" id="SM00558">
    <property type="entry name" value="JmjC"/>
    <property type="match status" value="1"/>
</dbReference>
<feature type="domain" description="JmjC" evidence="2">
    <location>
        <begin position="147"/>
        <end position="311"/>
    </location>
</feature>